<dbReference type="Pfam" id="PF00932">
    <property type="entry name" value="LTD"/>
    <property type="match status" value="2"/>
</dbReference>
<sequence>MIMKKFLLMSTLCALALVGCKDDSEPEIPTDIDYSGLVLNEICGNDGNASEEDWIEIYNTSNTTINLNGVKLVKTDEEGVSEIIYTFGEGAAIAGKAYLLKVKGVDFTQGISNTKSVSITLQMPSGKDIDKFDKDAEFGDGGKHEVGGSYSRIPDGTGEWTVVLKATKGTANKITEPEGPSGIDYIGLVLNELNGNKPKYIELYNSTGRELDITGVKIKKDDGDIVYIAPEGTKIQSHGFLVLLSDQADYSTGFTSGLSAKKSVKIELLSPEETAIDVFKNLTDAGEEVWGETPKYNGETEGMAYARKDNGAEWYMMKATQGESNSTTAGLSTKIEW</sequence>
<name>A0A139LL19_BACOV</name>
<evidence type="ECO:0000313" key="3">
    <source>
        <dbReference type="EMBL" id="KAA3802309.1"/>
    </source>
</evidence>
<dbReference type="SUPFAM" id="SSF74853">
    <property type="entry name" value="Lamin A/C globular tail domain"/>
    <property type="match status" value="2"/>
</dbReference>
<organism evidence="7 12">
    <name type="scientific">Bacteroides ovatus</name>
    <dbReference type="NCBI Taxonomy" id="28116"/>
    <lineage>
        <taxon>Bacteria</taxon>
        <taxon>Pseudomonadati</taxon>
        <taxon>Bacteroidota</taxon>
        <taxon>Bacteroidia</taxon>
        <taxon>Bacteroidales</taxon>
        <taxon>Bacteroidaceae</taxon>
        <taxon>Bacteroides</taxon>
    </lineage>
</organism>
<dbReference type="InterPro" id="IPR001322">
    <property type="entry name" value="Lamin_tail_dom"/>
</dbReference>
<dbReference type="InterPro" id="IPR036415">
    <property type="entry name" value="Lamin_tail_dom_sf"/>
</dbReference>
<dbReference type="EMBL" id="VWLB01000049">
    <property type="protein sequence ID" value="KAA3924014.1"/>
    <property type="molecule type" value="Genomic_DNA"/>
</dbReference>
<dbReference type="Proteomes" id="UP000460135">
    <property type="component" value="Unassembled WGS sequence"/>
</dbReference>
<dbReference type="Proteomes" id="UP000435985">
    <property type="component" value="Unassembled WGS sequence"/>
</dbReference>
<dbReference type="Proteomes" id="UP000323717">
    <property type="component" value="Unassembled WGS sequence"/>
</dbReference>
<evidence type="ECO:0000313" key="9">
    <source>
        <dbReference type="Proteomes" id="UP000323717"/>
    </source>
</evidence>
<proteinExistence type="predicted"/>
<comment type="caution">
    <text evidence="7">The sequence shown here is derived from an EMBL/GenBank/DDBJ whole genome shotgun (WGS) entry which is preliminary data.</text>
</comment>
<dbReference type="EMBL" id="VWFC01000007">
    <property type="protein sequence ID" value="KAB1328036.1"/>
    <property type="molecule type" value="Genomic_DNA"/>
</dbReference>
<dbReference type="AlphaFoldDB" id="A0A139LL19"/>
<evidence type="ECO:0000313" key="6">
    <source>
        <dbReference type="EMBL" id="KAA4099651.1"/>
    </source>
</evidence>
<reference evidence="9 10" key="1">
    <citation type="journal article" date="2019" name="Nat. Med.">
        <title>A library of human gut bacterial isolates paired with longitudinal multiomics data enables mechanistic microbiome research.</title>
        <authorList>
            <person name="Poyet M."/>
            <person name="Groussin M."/>
            <person name="Gibbons S.M."/>
            <person name="Avila-Pacheco J."/>
            <person name="Jiang X."/>
            <person name="Kearney S.M."/>
            <person name="Perrotta A.R."/>
            <person name="Berdy B."/>
            <person name="Zhao S."/>
            <person name="Lieberman T.D."/>
            <person name="Swanson P.K."/>
            <person name="Smith M."/>
            <person name="Roesemann S."/>
            <person name="Alexander J.E."/>
            <person name="Rich S.A."/>
            <person name="Livny J."/>
            <person name="Vlamakis H."/>
            <person name="Clish C."/>
            <person name="Bullock K."/>
            <person name="Deik A."/>
            <person name="Scott J."/>
            <person name="Pierce K.A."/>
            <person name="Xavier R.J."/>
            <person name="Alm E.J."/>
        </authorList>
    </citation>
    <scope>NUCLEOTIDE SEQUENCE [LARGE SCALE GENOMIC DNA]</scope>
    <source>
        <strain evidence="6 14">BIOML-A134</strain>
        <strain evidence="7 12">BIOML-A14</strain>
        <strain evidence="4 10">BIOML-A160</strain>
        <strain evidence="5 9">BIOML-A163</strain>
        <strain evidence="3 13">BIOML-A183</strain>
        <strain evidence="8 11">BIOML-A2</strain>
    </source>
</reference>
<dbReference type="EMBL" id="VWFO01000051">
    <property type="protein sequence ID" value="KAA4661054.1"/>
    <property type="molecule type" value="Genomic_DNA"/>
</dbReference>
<dbReference type="EMBL" id="VWLX01000015">
    <property type="protein sequence ID" value="KAA3802309.1"/>
    <property type="molecule type" value="Genomic_DNA"/>
</dbReference>
<keyword evidence="1" id="KW-0732">Signal</keyword>
<accession>A0A139LL19</accession>
<dbReference type="Proteomes" id="UP000473905">
    <property type="component" value="Unassembled WGS sequence"/>
</dbReference>
<dbReference type="EMBL" id="VWLE01000536">
    <property type="protein sequence ID" value="KAA3938790.1"/>
    <property type="molecule type" value="Genomic_DNA"/>
</dbReference>
<evidence type="ECO:0000313" key="8">
    <source>
        <dbReference type="EMBL" id="KAB1328036.1"/>
    </source>
</evidence>
<keyword evidence="14" id="KW-1185">Reference proteome</keyword>
<protein>
    <submittedName>
        <fullName evidence="7">Lamin tail domain-containing protein</fullName>
    </submittedName>
</protein>
<dbReference type="Proteomes" id="UP000365824">
    <property type="component" value="Unassembled WGS sequence"/>
</dbReference>
<evidence type="ECO:0000256" key="1">
    <source>
        <dbReference type="SAM" id="SignalP"/>
    </source>
</evidence>
<evidence type="ECO:0000313" key="7">
    <source>
        <dbReference type="EMBL" id="KAA4661054.1"/>
    </source>
</evidence>
<gene>
    <name evidence="8" type="ORF">F3B53_08665</name>
    <name evidence="7" type="ORF">F3B98_24545</name>
    <name evidence="6" type="ORF">F3D66_10415</name>
    <name evidence="5" type="ORF">F3D71_24695</name>
    <name evidence="4" type="ORF">F3F25_23030</name>
    <name evidence="3" type="ORF">F3F51_19370</name>
</gene>
<feature type="chain" id="PRO_5044548659" evidence="1">
    <location>
        <begin position="17"/>
        <end position="337"/>
    </location>
</feature>
<evidence type="ECO:0000313" key="4">
    <source>
        <dbReference type="EMBL" id="KAA3924014.1"/>
    </source>
</evidence>
<evidence type="ECO:0000313" key="10">
    <source>
        <dbReference type="Proteomes" id="UP000365824"/>
    </source>
</evidence>
<evidence type="ECO:0000313" key="5">
    <source>
        <dbReference type="EMBL" id="KAA3938790.1"/>
    </source>
</evidence>
<feature type="domain" description="LTD" evidence="2">
    <location>
        <begin position="172"/>
        <end position="284"/>
    </location>
</feature>
<evidence type="ECO:0000313" key="13">
    <source>
        <dbReference type="Proteomes" id="UP000460135"/>
    </source>
</evidence>
<dbReference type="PROSITE" id="PS51257">
    <property type="entry name" value="PROKAR_LIPOPROTEIN"/>
    <property type="match status" value="1"/>
</dbReference>
<dbReference type="Proteomes" id="UP000375690">
    <property type="component" value="Unassembled WGS sequence"/>
</dbReference>
<dbReference type="STRING" id="28116.Bovatus_01189"/>
<evidence type="ECO:0000313" key="14">
    <source>
        <dbReference type="Proteomes" id="UP000473905"/>
    </source>
</evidence>
<feature type="signal peptide" evidence="1">
    <location>
        <begin position="1"/>
        <end position="16"/>
    </location>
</feature>
<dbReference type="PROSITE" id="PS51841">
    <property type="entry name" value="LTD"/>
    <property type="match status" value="1"/>
</dbReference>
<dbReference type="EMBL" id="VWKB01000012">
    <property type="protein sequence ID" value="KAA4099651.1"/>
    <property type="molecule type" value="Genomic_DNA"/>
</dbReference>
<evidence type="ECO:0000313" key="11">
    <source>
        <dbReference type="Proteomes" id="UP000375690"/>
    </source>
</evidence>
<dbReference type="Gene3D" id="2.60.40.1260">
    <property type="entry name" value="Lamin Tail domain"/>
    <property type="match status" value="2"/>
</dbReference>
<evidence type="ECO:0000259" key="2">
    <source>
        <dbReference type="PROSITE" id="PS51841"/>
    </source>
</evidence>
<evidence type="ECO:0000313" key="12">
    <source>
        <dbReference type="Proteomes" id="UP000435985"/>
    </source>
</evidence>